<keyword evidence="5 6" id="KW-0472">Membrane</keyword>
<reference evidence="8" key="1">
    <citation type="submission" date="2023-07" db="EMBL/GenBank/DDBJ databases">
        <authorList>
            <person name="Kim M.K."/>
        </authorList>
    </citation>
    <scope>NUCLEOTIDE SEQUENCE</scope>
    <source>
        <strain evidence="8">M29</strain>
    </source>
</reference>
<keyword evidence="4 6" id="KW-1133">Transmembrane helix</keyword>
<feature type="transmembrane region" description="Helical" evidence="6">
    <location>
        <begin position="74"/>
        <end position="91"/>
    </location>
</feature>
<evidence type="ECO:0000256" key="6">
    <source>
        <dbReference type="SAM" id="Phobius"/>
    </source>
</evidence>
<evidence type="ECO:0000256" key="1">
    <source>
        <dbReference type="ARBA" id="ARBA00004651"/>
    </source>
</evidence>
<evidence type="ECO:0000259" key="7">
    <source>
        <dbReference type="Pfam" id="PF12823"/>
    </source>
</evidence>
<evidence type="ECO:0000256" key="4">
    <source>
        <dbReference type="ARBA" id="ARBA00022989"/>
    </source>
</evidence>
<evidence type="ECO:0000256" key="2">
    <source>
        <dbReference type="ARBA" id="ARBA00022475"/>
    </source>
</evidence>
<dbReference type="NCBIfam" id="TIGR03954">
    <property type="entry name" value="integ_memb_HG"/>
    <property type="match status" value="1"/>
</dbReference>
<sequence length="101" mass="11187">MTHFLLTGLGRLRLVAILEGVSFLVLLLIAMPLKYLAGQPQAVRHVGMAHGVLFVLYVLLLIQQSIERGWSVRKMALGFIASLVPLGTFWADKKLFQANAQ</sequence>
<keyword evidence="9" id="KW-1185">Reference proteome</keyword>
<dbReference type="EMBL" id="JAUQSX010000003">
    <property type="protein sequence ID" value="MDO7846334.1"/>
    <property type="molecule type" value="Genomic_DNA"/>
</dbReference>
<accession>A0ABT9AAD3</accession>
<name>A0ABT9AAD3_9BACT</name>
<comment type="subcellular location">
    <subcellularLocation>
        <location evidence="1">Cell membrane</location>
        <topology evidence="1">Multi-pass membrane protein</topology>
    </subcellularLocation>
</comment>
<evidence type="ECO:0000256" key="5">
    <source>
        <dbReference type="ARBA" id="ARBA00023136"/>
    </source>
</evidence>
<evidence type="ECO:0000313" key="8">
    <source>
        <dbReference type="EMBL" id="MDO7846334.1"/>
    </source>
</evidence>
<dbReference type="Proteomes" id="UP001167796">
    <property type="component" value="Unassembled WGS sequence"/>
</dbReference>
<evidence type="ECO:0000256" key="3">
    <source>
        <dbReference type="ARBA" id="ARBA00022692"/>
    </source>
</evidence>
<feature type="transmembrane region" description="Helical" evidence="6">
    <location>
        <begin position="12"/>
        <end position="30"/>
    </location>
</feature>
<dbReference type="PANTHER" id="PTHR40077:SF1">
    <property type="entry name" value="MEMBRANE PROTEIN"/>
    <property type="match status" value="1"/>
</dbReference>
<gene>
    <name evidence="8" type="ORF">Q5H92_08205</name>
</gene>
<feature type="transmembrane region" description="Helical" evidence="6">
    <location>
        <begin position="42"/>
        <end position="62"/>
    </location>
</feature>
<dbReference type="PANTHER" id="PTHR40077">
    <property type="entry name" value="MEMBRANE PROTEIN-RELATED"/>
    <property type="match status" value="1"/>
</dbReference>
<protein>
    <submittedName>
        <fullName evidence="8">DUF3817 domain-containing protein</fullName>
    </submittedName>
</protein>
<keyword evidence="2" id="KW-1003">Cell membrane</keyword>
<comment type="caution">
    <text evidence="8">The sequence shown here is derived from an EMBL/GenBank/DDBJ whole genome shotgun (WGS) entry which is preliminary data.</text>
</comment>
<evidence type="ECO:0000313" key="9">
    <source>
        <dbReference type="Proteomes" id="UP001167796"/>
    </source>
</evidence>
<feature type="domain" description="DUF3817" evidence="7">
    <location>
        <begin position="10"/>
        <end position="95"/>
    </location>
</feature>
<dbReference type="Pfam" id="PF12823">
    <property type="entry name" value="DUF3817"/>
    <property type="match status" value="1"/>
</dbReference>
<proteinExistence type="predicted"/>
<dbReference type="RefSeq" id="WP_305011022.1">
    <property type="nucleotide sequence ID" value="NZ_JAUQSX010000003.1"/>
</dbReference>
<keyword evidence="3 6" id="KW-0812">Transmembrane</keyword>
<organism evidence="8 9">
    <name type="scientific">Hymenobacter mellowenesis</name>
    <dbReference type="NCBI Taxonomy" id="3063995"/>
    <lineage>
        <taxon>Bacteria</taxon>
        <taxon>Pseudomonadati</taxon>
        <taxon>Bacteroidota</taxon>
        <taxon>Cytophagia</taxon>
        <taxon>Cytophagales</taxon>
        <taxon>Hymenobacteraceae</taxon>
        <taxon>Hymenobacter</taxon>
    </lineage>
</organism>
<dbReference type="InterPro" id="IPR023845">
    <property type="entry name" value="DUF3817_TM"/>
</dbReference>